<protein>
    <submittedName>
        <fullName evidence="1">Rhamnan synthesis protein F</fullName>
    </submittedName>
</protein>
<dbReference type="EMBL" id="OBQK01000020">
    <property type="protein sequence ID" value="SOC58016.1"/>
    <property type="molecule type" value="Genomic_DNA"/>
</dbReference>
<gene>
    <name evidence="1" type="ORF">SAMN05421879_11716</name>
    <name evidence="2" type="ORF">SAMN05421879_12021</name>
</gene>
<dbReference type="InterPro" id="IPR021466">
    <property type="entry name" value="Put_rhamnosyl_transferase"/>
</dbReference>
<dbReference type="Pfam" id="PF11316">
    <property type="entry name" value="Rhamno_transf"/>
    <property type="match status" value="1"/>
</dbReference>
<dbReference type="RefSeq" id="WP_097189206.1">
    <property type="nucleotide sequence ID" value="NZ_OBQK01000017.1"/>
</dbReference>
<organism evidence="1 3">
    <name type="scientific">Ornithinimicrobium cerasi</name>
    <dbReference type="NCBI Taxonomy" id="2248773"/>
    <lineage>
        <taxon>Bacteria</taxon>
        <taxon>Bacillati</taxon>
        <taxon>Actinomycetota</taxon>
        <taxon>Actinomycetes</taxon>
        <taxon>Micrococcales</taxon>
        <taxon>Ornithinimicrobiaceae</taxon>
        <taxon>Ornithinimicrobium</taxon>
    </lineage>
</organism>
<accession>A0A285VUW1</accession>
<reference evidence="1" key="2">
    <citation type="submission" date="2017-08" db="EMBL/GenBank/DDBJ databases">
        <authorList>
            <person name="de Groot N.N."/>
        </authorList>
    </citation>
    <scope>NUCLEOTIDE SEQUENCE [LARGE SCALE GENOMIC DNA]</scope>
    <source>
        <strain evidence="1">USBA17B2</strain>
    </source>
</reference>
<dbReference type="Pfam" id="PF05045">
    <property type="entry name" value="RgpF"/>
    <property type="match status" value="1"/>
</dbReference>
<sequence length="577" mass="63546">MSAPFDHVLLTRFSAVLHPDAPPPDEDWLYYRLGFFVDACLPSVRSQEGARPFEWLVLLDDRCTDTFRADVEELGRGAFTPLWSHAPFRRNTFAEPVARRCAAPYLISTRIDSDDAMAVDLMAAVQAQFAGQERMFVNFPRGVQVDRSGAVYRADILSSPFLSLIERRREGEAPLTVYAAKHARARGVAPLREVRAPVMWAQVLHGTNLSNIANGVRVHPRVVGERFRIDLGYDADVTGGSLLRAQAAQLGRLARLWAAHPGELTKAVEASVGTLRGTHERPQEAGAPTLTDRVQEWERDTRTRLRHGRWSATERANALLPVRERVVSGDLADVLARDRVVVLAEWSRGARVRGDAARAAQGWADAGFGVLVVAARDPWSRLRSSTVPGGVAVVRRPNTAYDFGSWAHALRTWPALAGKKLVVLTNDSLVGPLGPLDEVVRRIDASSADVWAATENRQPVEHLQSYLLAFRDGVLSRPPLRDFFAGVQPVGSKRDVVFTYELGLTRVVDAAGLRRDVGWTHAELGAPETVDLPLGVWRQLLDAGMPFVKRVLLTGPQFAPVRAAVEQELRGLADGAR</sequence>
<dbReference type="InterPro" id="IPR007739">
    <property type="entry name" value="RgpF"/>
</dbReference>
<evidence type="ECO:0000313" key="2">
    <source>
        <dbReference type="EMBL" id="SOC58016.1"/>
    </source>
</evidence>
<evidence type="ECO:0000313" key="3">
    <source>
        <dbReference type="Proteomes" id="UP000219688"/>
    </source>
</evidence>
<dbReference type="AlphaFoldDB" id="A0A285VUW1"/>
<keyword evidence="3" id="KW-1185">Reference proteome</keyword>
<proteinExistence type="predicted"/>
<evidence type="ECO:0000313" key="1">
    <source>
        <dbReference type="EMBL" id="SOC57822.1"/>
    </source>
</evidence>
<reference evidence="3" key="1">
    <citation type="submission" date="2017-08" db="EMBL/GenBank/DDBJ databases">
        <authorList>
            <person name="Varghese N."/>
            <person name="Submissions S."/>
        </authorList>
    </citation>
    <scope>NUCLEOTIDE SEQUENCE [LARGE SCALE GENOMIC DNA]</scope>
    <source>
        <strain evidence="3">USBA17B2</strain>
    </source>
</reference>
<dbReference type="EMBL" id="OBQK01000017">
    <property type="protein sequence ID" value="SOC57822.1"/>
    <property type="molecule type" value="Genomic_DNA"/>
</dbReference>
<name>A0A285VUW1_9MICO</name>
<dbReference type="Proteomes" id="UP000219688">
    <property type="component" value="Unassembled WGS sequence"/>
</dbReference>